<protein>
    <submittedName>
        <fullName evidence="2">Uncharacterized protein</fullName>
    </submittedName>
</protein>
<proteinExistence type="predicted"/>
<dbReference type="AlphaFoldDB" id="S0FTW9"/>
<evidence type="ECO:0000313" key="2">
    <source>
        <dbReference type="EMBL" id="EMS73776.1"/>
    </source>
</evidence>
<accession>S0FTW9</accession>
<feature type="transmembrane region" description="Helical" evidence="1">
    <location>
        <begin position="31"/>
        <end position="49"/>
    </location>
</feature>
<reference evidence="2 3" key="1">
    <citation type="journal article" date="2013" name="Genome Announc.">
        <title>Draft Genome Sequence of the Cellulolytic, Mesophilic, Anaerobic Bacterium Clostridium termitidis Strain CT1112 (DSM 5398).</title>
        <authorList>
            <person name="Lal S."/>
            <person name="Ramachandran U."/>
            <person name="Zhang X."/>
            <person name="Munir R."/>
            <person name="Sparling R."/>
            <person name="Levin D.B."/>
        </authorList>
    </citation>
    <scope>NUCLEOTIDE SEQUENCE [LARGE SCALE GENOMIC DNA]</scope>
    <source>
        <strain evidence="2 3">CT1112</strain>
    </source>
</reference>
<dbReference type="RefSeq" id="WP_004623567.1">
    <property type="nucleotide sequence ID" value="NZ_AORV01000015.1"/>
</dbReference>
<gene>
    <name evidence="2" type="ORF">CTER_0297</name>
</gene>
<organism evidence="2 3">
    <name type="scientific">Ruminiclostridium cellobioparum subsp. termitidis CT1112</name>
    <dbReference type="NCBI Taxonomy" id="1195236"/>
    <lineage>
        <taxon>Bacteria</taxon>
        <taxon>Bacillati</taxon>
        <taxon>Bacillota</taxon>
        <taxon>Clostridia</taxon>
        <taxon>Eubacteriales</taxon>
        <taxon>Oscillospiraceae</taxon>
        <taxon>Ruminiclostridium</taxon>
    </lineage>
</organism>
<evidence type="ECO:0000313" key="3">
    <source>
        <dbReference type="Proteomes" id="UP000014155"/>
    </source>
</evidence>
<comment type="caution">
    <text evidence="2">The sequence shown here is derived from an EMBL/GenBank/DDBJ whole genome shotgun (WGS) entry which is preliminary data.</text>
</comment>
<evidence type="ECO:0000256" key="1">
    <source>
        <dbReference type="SAM" id="Phobius"/>
    </source>
</evidence>
<keyword evidence="1" id="KW-0472">Membrane</keyword>
<feature type="transmembrane region" description="Helical" evidence="1">
    <location>
        <begin position="69"/>
        <end position="91"/>
    </location>
</feature>
<keyword evidence="1" id="KW-0812">Transmembrane</keyword>
<dbReference type="Proteomes" id="UP000014155">
    <property type="component" value="Unassembled WGS sequence"/>
</dbReference>
<keyword evidence="3" id="KW-1185">Reference proteome</keyword>
<dbReference type="PATRIC" id="fig|1195236.3.peg.605"/>
<dbReference type="EMBL" id="AORV01000015">
    <property type="protein sequence ID" value="EMS73776.1"/>
    <property type="molecule type" value="Genomic_DNA"/>
</dbReference>
<keyword evidence="1" id="KW-1133">Transmembrane helix</keyword>
<sequence>MVKNMKNMLNILYGDLHFQGKIDFIIVPLKVLYIIYSIPFLVFAFLLVARSFGTFGSPKNEKFGIVKKVLLHIADIFWSFVFWGIIINVLLGNYSTK</sequence>
<name>S0FTW9_RUMCE</name>